<dbReference type="AlphaFoldDB" id="A0A6J4LW53"/>
<sequence>MSSRFGVAVVRGRSMEPTLVAGDRLLVRYGAAPRAGRLVVLRLPNGVVAVKRAVRRERTGWWVGRDNPDEGTDSWSVGEIPDHDVIATVLFRLWPWRVSPRADPAQR</sequence>
<dbReference type="InterPro" id="IPR015927">
    <property type="entry name" value="Peptidase_S24_S26A/B/C"/>
</dbReference>
<evidence type="ECO:0000259" key="1">
    <source>
        <dbReference type="Pfam" id="PF00717"/>
    </source>
</evidence>
<protein>
    <recommendedName>
        <fullName evidence="1">Peptidase S24/S26A/S26B/S26C domain-containing protein</fullName>
    </recommendedName>
</protein>
<dbReference type="Gene3D" id="2.10.109.10">
    <property type="entry name" value="Umud Fragment, subunit A"/>
    <property type="match status" value="1"/>
</dbReference>
<evidence type="ECO:0000313" key="2">
    <source>
        <dbReference type="EMBL" id="CAA9343147.1"/>
    </source>
</evidence>
<accession>A0A6J4LW53</accession>
<dbReference type="SUPFAM" id="SSF51306">
    <property type="entry name" value="LexA/Signal peptidase"/>
    <property type="match status" value="1"/>
</dbReference>
<dbReference type="InterPro" id="IPR036286">
    <property type="entry name" value="LexA/Signal_pep-like_sf"/>
</dbReference>
<dbReference type="EMBL" id="CADCUJ010000043">
    <property type="protein sequence ID" value="CAA9343147.1"/>
    <property type="molecule type" value="Genomic_DNA"/>
</dbReference>
<dbReference type="CDD" id="cd06462">
    <property type="entry name" value="Peptidase_S24_S26"/>
    <property type="match status" value="1"/>
</dbReference>
<feature type="domain" description="Peptidase S24/S26A/S26B/S26C" evidence="1">
    <location>
        <begin position="7"/>
        <end position="69"/>
    </location>
</feature>
<proteinExistence type="predicted"/>
<reference evidence="2" key="1">
    <citation type="submission" date="2020-02" db="EMBL/GenBank/DDBJ databases">
        <authorList>
            <person name="Meier V. D."/>
        </authorList>
    </citation>
    <scope>NUCLEOTIDE SEQUENCE</scope>
    <source>
        <strain evidence="2">AVDCRST_MAG72</strain>
    </source>
</reference>
<organism evidence="2">
    <name type="scientific">uncultured Nocardioidaceae bacterium</name>
    <dbReference type="NCBI Taxonomy" id="253824"/>
    <lineage>
        <taxon>Bacteria</taxon>
        <taxon>Bacillati</taxon>
        <taxon>Actinomycetota</taxon>
        <taxon>Actinomycetes</taxon>
        <taxon>Propionibacteriales</taxon>
        <taxon>Nocardioidaceae</taxon>
        <taxon>environmental samples</taxon>
    </lineage>
</organism>
<dbReference type="Pfam" id="PF00717">
    <property type="entry name" value="Peptidase_S24"/>
    <property type="match status" value="1"/>
</dbReference>
<name>A0A6J4LW53_9ACTN</name>
<gene>
    <name evidence="2" type="ORF">AVDCRST_MAG72-960</name>
</gene>